<dbReference type="Proteomes" id="UP000835052">
    <property type="component" value="Unassembled WGS sequence"/>
</dbReference>
<name>A0A8S1HMW1_9PELO</name>
<evidence type="ECO:0008006" key="3">
    <source>
        <dbReference type="Google" id="ProtNLM"/>
    </source>
</evidence>
<dbReference type="Gene3D" id="1.10.20.10">
    <property type="entry name" value="Histone, subunit A"/>
    <property type="match status" value="1"/>
</dbReference>
<protein>
    <recommendedName>
        <fullName evidence="3">Transcription factor CBF/NF-Y/archaeal histone domain-containing protein</fullName>
    </recommendedName>
</protein>
<gene>
    <name evidence="1" type="ORF">CAUJ_LOCUS10409</name>
</gene>
<evidence type="ECO:0000313" key="2">
    <source>
        <dbReference type="Proteomes" id="UP000835052"/>
    </source>
</evidence>
<sequence length="122" mass="13965">MAICTKDYHGIWAATPTIASEIPLDYVKSRVKIVKDDLLAEEEAFVAISKAAETFLRNLARESSNLAGNEPISYDDIANVVHKLPFHELREFLPQRMTYEAVQRRLQALQENRDENDEDDDD</sequence>
<dbReference type="SUPFAM" id="SSF47113">
    <property type="entry name" value="Histone-fold"/>
    <property type="match status" value="1"/>
</dbReference>
<dbReference type="AlphaFoldDB" id="A0A8S1HMW1"/>
<reference evidence="1" key="1">
    <citation type="submission" date="2020-10" db="EMBL/GenBank/DDBJ databases">
        <authorList>
            <person name="Kikuchi T."/>
        </authorList>
    </citation>
    <scope>NUCLEOTIDE SEQUENCE</scope>
    <source>
        <strain evidence="1">NKZ352</strain>
    </source>
</reference>
<dbReference type="OrthoDB" id="636685at2759"/>
<comment type="caution">
    <text evidence="1">The sequence shown here is derived from an EMBL/GenBank/DDBJ whole genome shotgun (WGS) entry which is preliminary data.</text>
</comment>
<proteinExistence type="predicted"/>
<accession>A0A8S1HMW1</accession>
<dbReference type="InterPro" id="IPR009072">
    <property type="entry name" value="Histone-fold"/>
</dbReference>
<organism evidence="1 2">
    <name type="scientific">Caenorhabditis auriculariae</name>
    <dbReference type="NCBI Taxonomy" id="2777116"/>
    <lineage>
        <taxon>Eukaryota</taxon>
        <taxon>Metazoa</taxon>
        <taxon>Ecdysozoa</taxon>
        <taxon>Nematoda</taxon>
        <taxon>Chromadorea</taxon>
        <taxon>Rhabditida</taxon>
        <taxon>Rhabditina</taxon>
        <taxon>Rhabditomorpha</taxon>
        <taxon>Rhabditoidea</taxon>
        <taxon>Rhabditidae</taxon>
        <taxon>Peloderinae</taxon>
        <taxon>Caenorhabditis</taxon>
    </lineage>
</organism>
<keyword evidence="2" id="KW-1185">Reference proteome</keyword>
<dbReference type="GO" id="GO:0046982">
    <property type="term" value="F:protein heterodimerization activity"/>
    <property type="evidence" value="ECO:0007669"/>
    <property type="project" value="InterPro"/>
</dbReference>
<dbReference type="EMBL" id="CAJGYM010000045">
    <property type="protein sequence ID" value="CAD6194490.1"/>
    <property type="molecule type" value="Genomic_DNA"/>
</dbReference>
<evidence type="ECO:0000313" key="1">
    <source>
        <dbReference type="EMBL" id="CAD6194490.1"/>
    </source>
</evidence>